<dbReference type="WBParaSite" id="PEQ_0000616201-mRNA-1">
    <property type="protein sequence ID" value="PEQ_0000616201-mRNA-1"/>
    <property type="gene ID" value="PEQ_0000616201"/>
</dbReference>
<evidence type="ECO:0000313" key="3">
    <source>
        <dbReference type="WBParaSite" id="PEQ_0000616201-mRNA-1"/>
    </source>
</evidence>
<protein>
    <submittedName>
        <fullName evidence="3">Uncharacterized protein</fullName>
    </submittedName>
</protein>
<proteinExistence type="predicted"/>
<feature type="region of interest" description="Disordered" evidence="1">
    <location>
        <begin position="45"/>
        <end position="70"/>
    </location>
</feature>
<dbReference type="AlphaFoldDB" id="A0A914RMX2"/>
<dbReference type="Proteomes" id="UP000887564">
    <property type="component" value="Unplaced"/>
</dbReference>
<reference evidence="3" key="1">
    <citation type="submission" date="2022-11" db="UniProtKB">
        <authorList>
            <consortium name="WormBaseParasite"/>
        </authorList>
    </citation>
    <scope>IDENTIFICATION</scope>
</reference>
<accession>A0A914RMX2</accession>
<keyword evidence="2" id="KW-1185">Reference proteome</keyword>
<name>A0A914RMX2_PAREQ</name>
<organism evidence="2 3">
    <name type="scientific">Parascaris equorum</name>
    <name type="common">Equine roundworm</name>
    <dbReference type="NCBI Taxonomy" id="6256"/>
    <lineage>
        <taxon>Eukaryota</taxon>
        <taxon>Metazoa</taxon>
        <taxon>Ecdysozoa</taxon>
        <taxon>Nematoda</taxon>
        <taxon>Chromadorea</taxon>
        <taxon>Rhabditida</taxon>
        <taxon>Spirurina</taxon>
        <taxon>Ascaridomorpha</taxon>
        <taxon>Ascaridoidea</taxon>
        <taxon>Ascarididae</taxon>
        <taxon>Parascaris</taxon>
    </lineage>
</organism>
<evidence type="ECO:0000256" key="1">
    <source>
        <dbReference type="SAM" id="MobiDB-lite"/>
    </source>
</evidence>
<evidence type="ECO:0000313" key="2">
    <source>
        <dbReference type="Proteomes" id="UP000887564"/>
    </source>
</evidence>
<sequence length="111" mass="12713">MRNWHKESNDWATRAVEVLVDPLSTRRMRPQITLLSTFQANIAATHSKESPPDFIDPLGATRDEQPEPNVARVDPCSLRVEKIEPTLRNTLATEEEEHLPKETVTTIRSHF</sequence>